<evidence type="ECO:0000313" key="5">
    <source>
        <dbReference type="Proteomes" id="UP000256709"/>
    </source>
</evidence>
<dbReference type="Proteomes" id="UP000256709">
    <property type="component" value="Unassembled WGS sequence"/>
</dbReference>
<dbReference type="Pfam" id="PF07676">
    <property type="entry name" value="PD40"/>
    <property type="match status" value="2"/>
</dbReference>
<proteinExistence type="inferred from homology"/>
<dbReference type="InterPro" id="IPR011042">
    <property type="entry name" value="6-blade_b-propeller_TolB-like"/>
</dbReference>
<evidence type="ECO:0008006" key="6">
    <source>
        <dbReference type="Google" id="ProtNLM"/>
    </source>
</evidence>
<feature type="chain" id="PRO_5017625755" description="WD40 repeat protein" evidence="3">
    <location>
        <begin position="32"/>
        <end position="910"/>
    </location>
</feature>
<dbReference type="AlphaFoldDB" id="A0A3E0W182"/>
<feature type="region of interest" description="Disordered" evidence="2">
    <location>
        <begin position="448"/>
        <end position="467"/>
    </location>
</feature>
<comment type="similarity">
    <text evidence="1">Belongs to the TolB family.</text>
</comment>
<evidence type="ECO:0000256" key="2">
    <source>
        <dbReference type="SAM" id="MobiDB-lite"/>
    </source>
</evidence>
<dbReference type="SUPFAM" id="SSF82171">
    <property type="entry name" value="DPP6 N-terminal domain-like"/>
    <property type="match status" value="1"/>
</dbReference>
<evidence type="ECO:0000313" key="4">
    <source>
        <dbReference type="EMBL" id="RFA15751.1"/>
    </source>
</evidence>
<evidence type="ECO:0000256" key="3">
    <source>
        <dbReference type="SAM" id="SignalP"/>
    </source>
</evidence>
<dbReference type="EMBL" id="NBXA01000006">
    <property type="protein sequence ID" value="RFA15751.1"/>
    <property type="molecule type" value="Genomic_DNA"/>
</dbReference>
<keyword evidence="3" id="KW-0732">Signal</keyword>
<dbReference type="Pfam" id="PF17963">
    <property type="entry name" value="Big_9"/>
    <property type="match status" value="2"/>
</dbReference>
<dbReference type="PANTHER" id="PTHR36842">
    <property type="entry name" value="PROTEIN TOLB HOMOLOG"/>
    <property type="match status" value="1"/>
</dbReference>
<accession>A0A3E0W182</accession>
<comment type="caution">
    <text evidence="4">The sequence shown here is derived from an EMBL/GenBank/DDBJ whole genome shotgun (WGS) entry which is preliminary data.</text>
</comment>
<feature type="signal peptide" evidence="3">
    <location>
        <begin position="1"/>
        <end position="31"/>
    </location>
</feature>
<reference evidence="4 5" key="1">
    <citation type="submission" date="2017-04" db="EMBL/GenBank/DDBJ databases">
        <title>Comparative genome analysis of Subtercola boreus.</title>
        <authorList>
            <person name="Cho Y.-J."/>
            <person name="Cho A."/>
            <person name="Kim O.-S."/>
            <person name="Lee J.-I."/>
        </authorList>
    </citation>
    <scope>NUCLEOTIDE SEQUENCE [LARGE SCALE GENOMIC DNA]</scope>
    <source>
        <strain evidence="4 5">P27444</strain>
    </source>
</reference>
<name>A0A3E0W182_9MICO</name>
<dbReference type="InterPro" id="IPR011659">
    <property type="entry name" value="WD40"/>
</dbReference>
<gene>
    <name evidence="4" type="ORF">B7R21_03335</name>
</gene>
<evidence type="ECO:0000256" key="1">
    <source>
        <dbReference type="ARBA" id="ARBA00009820"/>
    </source>
</evidence>
<dbReference type="Gene3D" id="2.120.10.30">
    <property type="entry name" value="TolB, C-terminal domain"/>
    <property type="match status" value="1"/>
</dbReference>
<dbReference type="PANTHER" id="PTHR36842:SF1">
    <property type="entry name" value="PROTEIN TOLB"/>
    <property type="match status" value="1"/>
</dbReference>
<dbReference type="Gene3D" id="2.60.40.3440">
    <property type="match status" value="1"/>
</dbReference>
<protein>
    <recommendedName>
        <fullName evidence="6">WD40 repeat protein</fullName>
    </recommendedName>
</protein>
<organism evidence="4 5">
    <name type="scientific">Subtercola boreus</name>
    <dbReference type="NCBI Taxonomy" id="120213"/>
    <lineage>
        <taxon>Bacteria</taxon>
        <taxon>Bacillati</taxon>
        <taxon>Actinomycetota</taxon>
        <taxon>Actinomycetes</taxon>
        <taxon>Micrococcales</taxon>
        <taxon>Microbacteriaceae</taxon>
        <taxon>Subtercola</taxon>
    </lineage>
</organism>
<sequence length="910" mass="94008">MLVLRNRIPWLATAACATLLLAAPAVFQASAALPLPPDRTYHDVLEYAGPTLAGAGTSVSISGDGRYTVFDSVDRLTTDAVGDQKHVYRRSTSDGSLQLVSTHSRTDGDDGASFGASISADGRFVVFTTTDRKVLPTDPGGARQIVLKDMDTGKITWVSSHRSTAAADALAVRDAGNSSPVISADGQHVAFVSSMPGVNTVGGPTTGVGNVEIFDAATGDVTNVTSGVTDAGAVVAAHGSSGQPALSADGRFVVFTSDADNLGVAATTPAPAATPGARLNHVYRLDRTTGTKKLVSVSASDTVADLTKTDGHSHSPSISADGTVVGFISDATNLVPSGDVPKTTHLPDAYVRDFSTGQTHRVSLMLNDVAAPDHKDSTGVMPSTMRTRYWREAVGGASGIAVSADGHSALLTSISPLVWISGECYSCQKFVDDNDALDLYRVSLSDDGHPDDMQPVSVRRNTQDGTTDARNMQTVVLSNTGEGDSIADGTTPMTADGRIVVYGSLADNLRGWDSTRWVIAGDMGFLPQKAPDPHETEAHNASLLTVPHYLDGGYPGSSEPRVRMFLSNTNAFDIRLAVPPATRAALSQHPTDRVDYETRHSALPILSEQPALTSASSFLAPSALGSGASGVVYGLSVTAKSAGSAVVVLGFDHLDLVSEASVPTGWKRAKDDVAHTLTYTNTHLSAGDAADFSLHLKQNDADKAPTASVQVIANGTRTLASADVRPAAPTCRTSAVKQVVVAGLATPIRDAQCLAPGSTLSVTADHGSASVSAAGVLTYTPDAAYRGDAGIRAVATDAAGRTSLPSVVTVAVGAPAVAADDHYATAAGVVLTVDAAHGLLANDVFPTMASPWHINEGYPPAHGTVVIDDNTGSFRFTPEAGFTGQVSFRYQAQARDAGVTTTGTVTIDVK</sequence>